<dbReference type="GeneID" id="17273529"/>
<dbReference type="PaxDb" id="2903-EOD27984"/>
<dbReference type="AlphaFoldDB" id="A0A0D3JWU9"/>
<proteinExistence type="predicted"/>
<dbReference type="KEGG" id="ehx:EMIHUDRAFT_235312"/>
<feature type="coiled-coil region" evidence="1">
    <location>
        <begin position="135"/>
        <end position="169"/>
    </location>
</feature>
<keyword evidence="4" id="KW-1185">Reference proteome</keyword>
<evidence type="ECO:0000313" key="3">
    <source>
        <dbReference type="EnsemblProtists" id="EOD27984"/>
    </source>
</evidence>
<sequence length="447" mass="47631">MVCVAAGARLRRHIRSKLSNRVLVPLSGSCYAGTARGRRIRSKLSNSSVLVSQSGGPSAVGDLPHLVGRQRWSDRDKQCGHCRPKFFFFVPDAAARVAALESELEATLEAAVRREALNAQTIKREALNGAGALEARELRSRVDVLYQENDVLTAQARLSADELERLRQERAGGVEDQMRLVGEVGELRAHVAAVEAAAARAAASRDAAREELQRCGAELLEAQEHTQTALAIAERHANERDDALRTAAELRAALERVRGKEEAERRALAARAETAEAAAAAQQQAARALKLEMSAAKEREQAALHALHDSRADAAAGGNAIRSLEARALHAEGREARALHAEGQAASAAAALSKCESELAAAQGGREALEARAARAEARAETLQEAGARSASLRDELESAELRCAELQQRLERRFGGKYMRSLQGGAGGASDGAAHGVEREAASSSL</sequence>
<dbReference type="HOGENOM" id="CLU_613157_0_0_1"/>
<organism evidence="3 4">
    <name type="scientific">Emiliania huxleyi (strain CCMP1516)</name>
    <dbReference type="NCBI Taxonomy" id="280463"/>
    <lineage>
        <taxon>Eukaryota</taxon>
        <taxon>Haptista</taxon>
        <taxon>Haptophyta</taxon>
        <taxon>Prymnesiophyceae</taxon>
        <taxon>Isochrysidales</taxon>
        <taxon>Noelaerhabdaceae</taxon>
        <taxon>Emiliania</taxon>
    </lineage>
</organism>
<reference evidence="4" key="1">
    <citation type="journal article" date="2013" name="Nature">
        <title>Pan genome of the phytoplankton Emiliania underpins its global distribution.</title>
        <authorList>
            <person name="Read B.A."/>
            <person name="Kegel J."/>
            <person name="Klute M.J."/>
            <person name="Kuo A."/>
            <person name="Lefebvre S.C."/>
            <person name="Maumus F."/>
            <person name="Mayer C."/>
            <person name="Miller J."/>
            <person name="Monier A."/>
            <person name="Salamov A."/>
            <person name="Young J."/>
            <person name="Aguilar M."/>
            <person name="Claverie J.M."/>
            <person name="Frickenhaus S."/>
            <person name="Gonzalez K."/>
            <person name="Herman E.K."/>
            <person name="Lin Y.C."/>
            <person name="Napier J."/>
            <person name="Ogata H."/>
            <person name="Sarno A.F."/>
            <person name="Shmutz J."/>
            <person name="Schroeder D."/>
            <person name="de Vargas C."/>
            <person name="Verret F."/>
            <person name="von Dassow P."/>
            <person name="Valentin K."/>
            <person name="Van de Peer Y."/>
            <person name="Wheeler G."/>
            <person name="Dacks J.B."/>
            <person name="Delwiche C.F."/>
            <person name="Dyhrman S.T."/>
            <person name="Glockner G."/>
            <person name="John U."/>
            <person name="Richards T."/>
            <person name="Worden A.Z."/>
            <person name="Zhang X."/>
            <person name="Grigoriev I.V."/>
            <person name="Allen A.E."/>
            <person name="Bidle K."/>
            <person name="Borodovsky M."/>
            <person name="Bowler C."/>
            <person name="Brownlee C."/>
            <person name="Cock J.M."/>
            <person name="Elias M."/>
            <person name="Gladyshev V.N."/>
            <person name="Groth M."/>
            <person name="Guda C."/>
            <person name="Hadaegh A."/>
            <person name="Iglesias-Rodriguez M.D."/>
            <person name="Jenkins J."/>
            <person name="Jones B.M."/>
            <person name="Lawson T."/>
            <person name="Leese F."/>
            <person name="Lindquist E."/>
            <person name="Lobanov A."/>
            <person name="Lomsadze A."/>
            <person name="Malik S.B."/>
            <person name="Marsh M.E."/>
            <person name="Mackinder L."/>
            <person name="Mock T."/>
            <person name="Mueller-Roeber B."/>
            <person name="Pagarete A."/>
            <person name="Parker M."/>
            <person name="Probert I."/>
            <person name="Quesneville H."/>
            <person name="Raines C."/>
            <person name="Rensing S.A."/>
            <person name="Riano-Pachon D.M."/>
            <person name="Richier S."/>
            <person name="Rokitta S."/>
            <person name="Shiraiwa Y."/>
            <person name="Soanes D.M."/>
            <person name="van der Giezen M."/>
            <person name="Wahlund T.M."/>
            <person name="Williams B."/>
            <person name="Wilson W."/>
            <person name="Wolfe G."/>
            <person name="Wurch L.L."/>
        </authorList>
    </citation>
    <scope>NUCLEOTIDE SEQUENCE</scope>
</reference>
<feature type="region of interest" description="Disordered" evidence="2">
    <location>
        <begin position="423"/>
        <end position="447"/>
    </location>
</feature>
<name>A0A0D3JWU9_EMIH1</name>
<keyword evidence="1" id="KW-0175">Coiled coil</keyword>
<reference evidence="3" key="2">
    <citation type="submission" date="2024-10" db="UniProtKB">
        <authorList>
            <consortium name="EnsemblProtists"/>
        </authorList>
    </citation>
    <scope>IDENTIFICATION</scope>
</reference>
<evidence type="ECO:0000313" key="4">
    <source>
        <dbReference type="Proteomes" id="UP000013827"/>
    </source>
</evidence>
<evidence type="ECO:0000256" key="1">
    <source>
        <dbReference type="SAM" id="Coils"/>
    </source>
</evidence>
<dbReference type="EnsemblProtists" id="EOD27984">
    <property type="protein sequence ID" value="EOD27984"/>
    <property type="gene ID" value="EMIHUDRAFT_235312"/>
</dbReference>
<feature type="compositionally biased region" description="Basic and acidic residues" evidence="2">
    <location>
        <begin position="437"/>
        <end position="447"/>
    </location>
</feature>
<feature type="coiled-coil region" evidence="1">
    <location>
        <begin position="352"/>
        <end position="410"/>
    </location>
</feature>
<dbReference type="Proteomes" id="UP000013827">
    <property type="component" value="Unassembled WGS sequence"/>
</dbReference>
<evidence type="ECO:0000256" key="2">
    <source>
        <dbReference type="SAM" id="MobiDB-lite"/>
    </source>
</evidence>
<dbReference type="RefSeq" id="XP_005780413.1">
    <property type="nucleotide sequence ID" value="XM_005780356.1"/>
</dbReference>
<feature type="coiled-coil region" evidence="1">
    <location>
        <begin position="205"/>
        <end position="299"/>
    </location>
</feature>
<protein>
    <submittedName>
        <fullName evidence="3">Uncharacterized protein</fullName>
    </submittedName>
</protein>
<accession>A0A0D3JWU9</accession>